<comment type="caution">
    <text evidence="1">The sequence shown here is derived from an EMBL/GenBank/DDBJ whole genome shotgun (WGS) entry which is preliminary data.</text>
</comment>
<accession>A0A401GI57</accession>
<dbReference type="GeneID" id="38778793"/>
<evidence type="ECO:0000313" key="2">
    <source>
        <dbReference type="Proteomes" id="UP000287166"/>
    </source>
</evidence>
<dbReference type="EMBL" id="BFAD01000004">
    <property type="protein sequence ID" value="GBE81876.1"/>
    <property type="molecule type" value="Genomic_DNA"/>
</dbReference>
<organism evidence="1 2">
    <name type="scientific">Sparassis crispa</name>
    <dbReference type="NCBI Taxonomy" id="139825"/>
    <lineage>
        <taxon>Eukaryota</taxon>
        <taxon>Fungi</taxon>
        <taxon>Dikarya</taxon>
        <taxon>Basidiomycota</taxon>
        <taxon>Agaricomycotina</taxon>
        <taxon>Agaricomycetes</taxon>
        <taxon>Polyporales</taxon>
        <taxon>Sparassidaceae</taxon>
        <taxon>Sparassis</taxon>
    </lineage>
</organism>
<gene>
    <name evidence="1" type="ORF">SCP_0402500</name>
</gene>
<dbReference type="OrthoDB" id="2404451at2759"/>
<reference evidence="1 2" key="1">
    <citation type="journal article" date="2018" name="Sci. Rep.">
        <title>Genome sequence of the cauliflower mushroom Sparassis crispa (Hanabiratake) and its association with beneficial usage.</title>
        <authorList>
            <person name="Kiyama R."/>
            <person name="Furutani Y."/>
            <person name="Kawaguchi K."/>
            <person name="Nakanishi T."/>
        </authorList>
    </citation>
    <scope>NUCLEOTIDE SEQUENCE [LARGE SCALE GENOMIC DNA]</scope>
</reference>
<evidence type="ECO:0000313" key="1">
    <source>
        <dbReference type="EMBL" id="GBE81876.1"/>
    </source>
</evidence>
<dbReference type="Proteomes" id="UP000287166">
    <property type="component" value="Unassembled WGS sequence"/>
</dbReference>
<dbReference type="RefSeq" id="XP_027612789.1">
    <property type="nucleotide sequence ID" value="XM_027756988.1"/>
</dbReference>
<keyword evidence="2" id="KW-1185">Reference proteome</keyword>
<dbReference type="AlphaFoldDB" id="A0A401GI57"/>
<dbReference type="InParanoid" id="A0A401GI57"/>
<protein>
    <submittedName>
        <fullName evidence="1">Uncharacterized protein</fullName>
    </submittedName>
</protein>
<sequence length="260" mass="29541">MERYCGALQPAIRSRRHPYACLNRYVLDKARLTQIKLIYGIKTELSFAVPYIETGTSIPGYPTCVVLPTRRITSLDQGLLKQLLATLCTRFSAPASTIRKVLSPQVEEWSKLRILNDGDTIRAAESDCRAEDERDASFVRYELLVDKNARYHNRPVVLEKTTFYGQVRRLFICKLNRAPSIGLQQPSTSVLLAAIRTCDIEETDNVLDIHYYSKMGRLDIVDITTIQCVVGRVHDRQRWAVIDRSGTLSRAIYIDDTVSG</sequence>
<name>A0A401GI57_9APHY</name>
<proteinExistence type="predicted"/>